<accession>A0AAW1NUB6</accession>
<organism evidence="1 2">
    <name type="scientific">Symbiochloris irregularis</name>
    <dbReference type="NCBI Taxonomy" id="706552"/>
    <lineage>
        <taxon>Eukaryota</taxon>
        <taxon>Viridiplantae</taxon>
        <taxon>Chlorophyta</taxon>
        <taxon>core chlorophytes</taxon>
        <taxon>Trebouxiophyceae</taxon>
        <taxon>Trebouxiales</taxon>
        <taxon>Trebouxiaceae</taxon>
        <taxon>Symbiochloris</taxon>
    </lineage>
</organism>
<evidence type="ECO:0000313" key="1">
    <source>
        <dbReference type="EMBL" id="KAK9794023.1"/>
    </source>
</evidence>
<evidence type="ECO:0000313" key="2">
    <source>
        <dbReference type="Proteomes" id="UP001465755"/>
    </source>
</evidence>
<dbReference type="Proteomes" id="UP001465755">
    <property type="component" value="Unassembled WGS sequence"/>
</dbReference>
<dbReference type="AlphaFoldDB" id="A0AAW1NUB6"/>
<proteinExistence type="predicted"/>
<sequence length="201" mass="21155">MSCTRPAAARVHRQLDRPPLCQCLQAQVPHGKTRCSCAVLPARTSRAQSHDLHRPVLSAVAFTGASIPAPVVAGALGACLGLPGLSSRRHGYEFGVRSRNLQHDLKSLSSVALSPGTLQGSILRILPHSRRQHVCKQIAAFGTGPKQTIDVQGLGLWLVNAGGKSHLAKQLSSQGCFTQATSQKAGSSCDCSGDHRCIRGG</sequence>
<reference evidence="1 2" key="1">
    <citation type="journal article" date="2024" name="Nat. Commun.">
        <title>Phylogenomics reveals the evolutionary origins of lichenization in chlorophyte algae.</title>
        <authorList>
            <person name="Puginier C."/>
            <person name="Libourel C."/>
            <person name="Otte J."/>
            <person name="Skaloud P."/>
            <person name="Haon M."/>
            <person name="Grisel S."/>
            <person name="Petersen M."/>
            <person name="Berrin J.G."/>
            <person name="Delaux P.M."/>
            <person name="Dal Grande F."/>
            <person name="Keller J."/>
        </authorList>
    </citation>
    <scope>NUCLEOTIDE SEQUENCE [LARGE SCALE GENOMIC DNA]</scope>
    <source>
        <strain evidence="1 2">SAG 2036</strain>
    </source>
</reference>
<keyword evidence="2" id="KW-1185">Reference proteome</keyword>
<gene>
    <name evidence="1" type="ORF">WJX73_003430</name>
</gene>
<comment type="caution">
    <text evidence="1">The sequence shown here is derived from an EMBL/GenBank/DDBJ whole genome shotgun (WGS) entry which is preliminary data.</text>
</comment>
<name>A0AAW1NUB6_9CHLO</name>
<dbReference type="EMBL" id="JALJOQ010000144">
    <property type="protein sequence ID" value="KAK9794023.1"/>
    <property type="molecule type" value="Genomic_DNA"/>
</dbReference>
<protein>
    <submittedName>
        <fullName evidence="1">Uncharacterized protein</fullName>
    </submittedName>
</protein>